<reference evidence="2" key="2">
    <citation type="journal article" date="2023" name="IMA Fungus">
        <title>Comparative genomic study of the Penicillium genus elucidates a diverse pangenome and 15 lateral gene transfer events.</title>
        <authorList>
            <person name="Petersen C."/>
            <person name="Sorensen T."/>
            <person name="Nielsen M.R."/>
            <person name="Sondergaard T.E."/>
            <person name="Sorensen J.L."/>
            <person name="Fitzpatrick D.A."/>
            <person name="Frisvad J.C."/>
            <person name="Nielsen K.L."/>
        </authorList>
    </citation>
    <scope>NUCLEOTIDE SEQUENCE</scope>
    <source>
        <strain evidence="2">IBT 16125</strain>
    </source>
</reference>
<sequence>MDASELQCIICPRQPAFSDVSHLLTHVSSKAHLAHQFKLQVRGHQDAEAAELSNAFNDWYAANNITQLLSDRDASKADRQNKRRSSGKKTGSSPSTDEHTLRAPLPAHPVDAHSDAMVPLPANIDPRLGEPYTPGMHEANTGSVTSAEEFDSSNATRSTSVALAIDPCLEAYFDHDSVYSAGNTETASGNGHDTVNLNKSQVTSFLETPRALRTRNIQKAISSQQRANRSQSFGDNRTHVGKTVGEFDDENDGPDELTRLKGIQWPGMDIFDAATQQMRRKRNQKKDGTILKQMETTSRLVEPTEQIFSSAGALLKERVITGNIDDDSPVEGEDPIPKKRPVRGKQGALRENDPNVAFAKDRKRVKRDVPQSRDVREHVLENNEREVSIYHKRPFGSAWDGEEEEDLGFTARTFRKRTRAGFAVYNDDHEAREDRLVSMVQDHSGQPIDVQASRGTLTPTRLMLDSKPKDSYNHGHTIQSPLGKENIEPFLNTHGRIDPLIWNPMSPFSNTQTSNMNGDDRYYFNDPSAAGFSLTDTRNNYGYQINPLLAPTSKMAMFEHQSYDEDVTVANSGWAASSRAVSSDATISEQDLHDRC</sequence>
<proteinExistence type="predicted"/>
<dbReference type="RefSeq" id="XP_056765466.1">
    <property type="nucleotide sequence ID" value="XM_056909762.1"/>
</dbReference>
<gene>
    <name evidence="2" type="ORF">N7458_006380</name>
</gene>
<protein>
    <submittedName>
        <fullName evidence="2">DNA mismatch repair protein msh3</fullName>
    </submittedName>
</protein>
<feature type="compositionally biased region" description="Acidic residues" evidence="1">
    <location>
        <begin position="246"/>
        <end position="255"/>
    </location>
</feature>
<feature type="compositionally biased region" description="Basic and acidic residues" evidence="1">
    <location>
        <begin position="71"/>
        <end position="80"/>
    </location>
</feature>
<evidence type="ECO:0000313" key="3">
    <source>
        <dbReference type="Proteomes" id="UP001213681"/>
    </source>
</evidence>
<keyword evidence="3" id="KW-1185">Reference proteome</keyword>
<dbReference type="Proteomes" id="UP001213681">
    <property type="component" value="Unassembled WGS sequence"/>
</dbReference>
<feature type="compositionally biased region" description="Polar residues" evidence="1">
    <location>
        <begin position="220"/>
        <end position="235"/>
    </location>
</feature>
<organism evidence="2 3">
    <name type="scientific">Penicillium daleae</name>
    <dbReference type="NCBI Taxonomy" id="63821"/>
    <lineage>
        <taxon>Eukaryota</taxon>
        <taxon>Fungi</taxon>
        <taxon>Dikarya</taxon>
        <taxon>Ascomycota</taxon>
        <taxon>Pezizomycotina</taxon>
        <taxon>Eurotiomycetes</taxon>
        <taxon>Eurotiomycetidae</taxon>
        <taxon>Eurotiales</taxon>
        <taxon>Aspergillaceae</taxon>
        <taxon>Penicillium</taxon>
    </lineage>
</organism>
<feature type="region of interest" description="Disordered" evidence="1">
    <location>
        <begin position="220"/>
        <end position="255"/>
    </location>
</feature>
<evidence type="ECO:0000313" key="2">
    <source>
        <dbReference type="EMBL" id="KAJ5449931.1"/>
    </source>
</evidence>
<feature type="region of interest" description="Disordered" evidence="1">
    <location>
        <begin position="324"/>
        <end position="355"/>
    </location>
</feature>
<dbReference type="AlphaFoldDB" id="A0AAD6C606"/>
<reference evidence="2" key="1">
    <citation type="submission" date="2022-12" db="EMBL/GenBank/DDBJ databases">
        <authorList>
            <person name="Petersen C."/>
        </authorList>
    </citation>
    <scope>NUCLEOTIDE SEQUENCE</scope>
    <source>
        <strain evidence="2">IBT 16125</strain>
    </source>
</reference>
<feature type="compositionally biased region" description="Acidic residues" evidence="1">
    <location>
        <begin position="324"/>
        <end position="334"/>
    </location>
</feature>
<accession>A0AAD6C606</accession>
<dbReference type="EMBL" id="JAPVEA010000006">
    <property type="protein sequence ID" value="KAJ5449931.1"/>
    <property type="molecule type" value="Genomic_DNA"/>
</dbReference>
<dbReference type="GeneID" id="81600005"/>
<name>A0AAD6C606_9EURO</name>
<feature type="region of interest" description="Disordered" evidence="1">
    <location>
        <begin position="71"/>
        <end position="117"/>
    </location>
</feature>
<comment type="caution">
    <text evidence="2">The sequence shown here is derived from an EMBL/GenBank/DDBJ whole genome shotgun (WGS) entry which is preliminary data.</text>
</comment>
<evidence type="ECO:0000256" key="1">
    <source>
        <dbReference type="SAM" id="MobiDB-lite"/>
    </source>
</evidence>